<sequence>MFSFARVCIEISAEKDLPSSLKIKVNTSKVIFIPLEFTWKPLICIGCQMFGHNKAGFERHLPKSKPKSNTITKENVGNSEKKYVQHWKRKETKSVKDTGSAELSNIVASSSTPQQVLVKA</sequence>
<accession>A0A835M1R5</accession>
<feature type="region of interest" description="Disordered" evidence="1">
    <location>
        <begin position="58"/>
        <end position="96"/>
    </location>
</feature>
<gene>
    <name evidence="2" type="ORF">IFM89_036903</name>
</gene>
<dbReference type="EMBL" id="JADFTS010000005">
    <property type="protein sequence ID" value="KAF9607541.1"/>
    <property type="molecule type" value="Genomic_DNA"/>
</dbReference>
<reference evidence="2 3" key="1">
    <citation type="submission" date="2020-10" db="EMBL/GenBank/DDBJ databases">
        <title>The Coptis chinensis genome and diversification of protoberbering-type alkaloids.</title>
        <authorList>
            <person name="Wang B."/>
            <person name="Shu S."/>
            <person name="Song C."/>
            <person name="Liu Y."/>
        </authorList>
    </citation>
    <scope>NUCLEOTIDE SEQUENCE [LARGE SCALE GENOMIC DNA]</scope>
    <source>
        <strain evidence="2">HL-2020</strain>
        <tissue evidence="2">Leaf</tissue>
    </source>
</reference>
<name>A0A835M1R5_9MAGN</name>
<feature type="compositionally biased region" description="Polar residues" evidence="1">
    <location>
        <begin position="67"/>
        <end position="78"/>
    </location>
</feature>
<dbReference type="Proteomes" id="UP000631114">
    <property type="component" value="Unassembled WGS sequence"/>
</dbReference>
<evidence type="ECO:0008006" key="4">
    <source>
        <dbReference type="Google" id="ProtNLM"/>
    </source>
</evidence>
<dbReference type="AlphaFoldDB" id="A0A835M1R5"/>
<protein>
    <recommendedName>
        <fullName evidence="4">Zinc knuckle CX2CX4HX4C</fullName>
    </recommendedName>
</protein>
<proteinExistence type="predicted"/>
<dbReference type="OrthoDB" id="1939300at2759"/>
<evidence type="ECO:0000313" key="2">
    <source>
        <dbReference type="EMBL" id="KAF9607541.1"/>
    </source>
</evidence>
<evidence type="ECO:0000256" key="1">
    <source>
        <dbReference type="SAM" id="MobiDB-lite"/>
    </source>
</evidence>
<keyword evidence="3" id="KW-1185">Reference proteome</keyword>
<organism evidence="2 3">
    <name type="scientific">Coptis chinensis</name>
    <dbReference type="NCBI Taxonomy" id="261450"/>
    <lineage>
        <taxon>Eukaryota</taxon>
        <taxon>Viridiplantae</taxon>
        <taxon>Streptophyta</taxon>
        <taxon>Embryophyta</taxon>
        <taxon>Tracheophyta</taxon>
        <taxon>Spermatophyta</taxon>
        <taxon>Magnoliopsida</taxon>
        <taxon>Ranunculales</taxon>
        <taxon>Ranunculaceae</taxon>
        <taxon>Coptidoideae</taxon>
        <taxon>Coptis</taxon>
    </lineage>
</organism>
<evidence type="ECO:0000313" key="3">
    <source>
        <dbReference type="Proteomes" id="UP000631114"/>
    </source>
</evidence>
<comment type="caution">
    <text evidence="2">The sequence shown here is derived from an EMBL/GenBank/DDBJ whole genome shotgun (WGS) entry which is preliminary data.</text>
</comment>